<reference evidence="2 3" key="1">
    <citation type="submission" date="2014-08" db="EMBL/GenBank/DDBJ databases">
        <title>Whole genome shotgun sequence of Sphingomonas paucimobilis NBRC 13935.</title>
        <authorList>
            <person name="Hosoyama A."/>
            <person name="Hashimoto M."/>
            <person name="Hosoyama Y."/>
            <person name="Noguchi M."/>
            <person name="Uohara A."/>
            <person name="Ohji S."/>
            <person name="Katano-Makiyama Y."/>
            <person name="Ichikawa N."/>
            <person name="Kimura A."/>
            <person name="Yamazoe A."/>
            <person name="Fujita N."/>
        </authorList>
    </citation>
    <scope>NUCLEOTIDE SEQUENCE [LARGE SCALE GENOMIC DNA]</scope>
    <source>
        <strain evidence="2 3">NBRC 13935</strain>
    </source>
</reference>
<dbReference type="AlphaFoldDB" id="A0A0C9M5K7"/>
<dbReference type="InterPro" id="IPR005625">
    <property type="entry name" value="PepSY-ass_TM"/>
</dbReference>
<proteinExistence type="predicted"/>
<evidence type="ECO:0000313" key="2">
    <source>
        <dbReference type="EMBL" id="GAN15565.1"/>
    </source>
</evidence>
<evidence type="ECO:0000256" key="1">
    <source>
        <dbReference type="SAM" id="Phobius"/>
    </source>
</evidence>
<dbReference type="Proteomes" id="UP000032025">
    <property type="component" value="Unassembled WGS sequence"/>
</dbReference>
<keyword evidence="3" id="KW-1185">Reference proteome</keyword>
<evidence type="ECO:0000313" key="3">
    <source>
        <dbReference type="Proteomes" id="UP000032025"/>
    </source>
</evidence>
<gene>
    <name evidence="2" type="ORF">SP6_61_00140</name>
</gene>
<protein>
    <submittedName>
        <fullName evidence="2">DNA, contig: SP661</fullName>
    </submittedName>
</protein>
<sequence length="486" mass="53653">MSGSRARYWKGRGVTAIVWFHRWLGVATCLVFALWFASGAVLLFEPFPSLGRAEQLALTAPVATAHVRIAPSAAIAAAHGEAAAVRLVSRNGRPAYVIETDHGTAVIDAVSGGRLVNLSAADAAAIAARFSPVAIETPDRFDYDQWVAHNRFDPLRPFYRIDLADMAGTHLYLSAVSGELVQRTTRRQRGWNWIGAVLHWVYFTPLRSSFTAWDQSVWWLSLVALLVAMAGTVLGVIRMLAARRRRPPSLSYFRRKWLRWHHILGLFASLFVLGWTLSGWLSMDHGRLFSRGVLPSDRATAYAGGTIADGVRRWKPQTLRTIRDARQIDFSIVAGQPILTVWRAGARPVPLNAAGKPLTEAEVDALAVQGIMRAWSDTARVEVSPIRATSVYALAEGWPETARLVAGDGRRPDIVFDGATGRVLTVNDASRKAYGWIYYALHTLNVPGLIERPTLRRVIILPLLLAGFLFSITGVVLGWQRLRGAR</sequence>
<feature type="transmembrane region" description="Helical" evidence="1">
    <location>
        <begin position="262"/>
        <end position="281"/>
    </location>
</feature>
<keyword evidence="1" id="KW-0812">Transmembrane</keyword>
<dbReference type="RefSeq" id="WP_113667912.1">
    <property type="nucleotide sequence ID" value="NZ_BBJS01000061.1"/>
</dbReference>
<feature type="transmembrane region" description="Helical" evidence="1">
    <location>
        <begin position="20"/>
        <end position="44"/>
    </location>
</feature>
<dbReference type="PANTHER" id="PTHR34219:SF6">
    <property type="entry name" value="BLR3280 PROTEIN"/>
    <property type="match status" value="1"/>
</dbReference>
<dbReference type="PANTHER" id="PTHR34219">
    <property type="entry name" value="IRON-REGULATED INNER MEMBRANE PROTEIN-RELATED"/>
    <property type="match status" value="1"/>
</dbReference>
<keyword evidence="1" id="KW-0472">Membrane</keyword>
<keyword evidence="1" id="KW-1133">Transmembrane helix</keyword>
<name>A0A0C9M5K7_SPHPI</name>
<feature type="transmembrane region" description="Helical" evidence="1">
    <location>
        <begin position="218"/>
        <end position="241"/>
    </location>
</feature>
<dbReference type="GeneID" id="78527755"/>
<organism evidence="2 3">
    <name type="scientific">Sphingomonas paucimobilis NBRC 13935</name>
    <dbReference type="NCBI Taxonomy" id="1219050"/>
    <lineage>
        <taxon>Bacteria</taxon>
        <taxon>Pseudomonadati</taxon>
        <taxon>Pseudomonadota</taxon>
        <taxon>Alphaproteobacteria</taxon>
        <taxon>Sphingomonadales</taxon>
        <taxon>Sphingomonadaceae</taxon>
        <taxon>Sphingomonas</taxon>
    </lineage>
</organism>
<comment type="caution">
    <text evidence="2">The sequence shown here is derived from an EMBL/GenBank/DDBJ whole genome shotgun (WGS) entry which is preliminary data.</text>
</comment>
<accession>A0A0C9M5K7</accession>
<feature type="transmembrane region" description="Helical" evidence="1">
    <location>
        <begin position="459"/>
        <end position="479"/>
    </location>
</feature>
<dbReference type="EMBL" id="BBJS01000061">
    <property type="protein sequence ID" value="GAN15565.1"/>
    <property type="molecule type" value="Genomic_DNA"/>
</dbReference>
<dbReference type="Pfam" id="PF03929">
    <property type="entry name" value="PepSY_TM"/>
    <property type="match status" value="1"/>
</dbReference>